<protein>
    <submittedName>
        <fullName evidence="1">Acetoacetate decarboxylase</fullName>
    </submittedName>
</protein>
<dbReference type="AlphaFoldDB" id="A0A919GPS8"/>
<dbReference type="SUPFAM" id="SSF160104">
    <property type="entry name" value="Acetoacetate decarboxylase-like"/>
    <property type="match status" value="1"/>
</dbReference>
<keyword evidence="2" id="KW-1185">Reference proteome</keyword>
<dbReference type="GO" id="GO:0016829">
    <property type="term" value="F:lyase activity"/>
    <property type="evidence" value="ECO:0007669"/>
    <property type="project" value="InterPro"/>
</dbReference>
<proteinExistence type="predicted"/>
<reference evidence="1" key="1">
    <citation type="journal article" date="2014" name="Int. J. Syst. Evol. Microbiol.">
        <title>Complete genome sequence of Corynebacterium casei LMG S-19264T (=DSM 44701T), isolated from a smear-ripened cheese.</title>
        <authorList>
            <consortium name="US DOE Joint Genome Institute (JGI-PGF)"/>
            <person name="Walter F."/>
            <person name="Albersmeier A."/>
            <person name="Kalinowski J."/>
            <person name="Ruckert C."/>
        </authorList>
    </citation>
    <scope>NUCLEOTIDE SEQUENCE</scope>
    <source>
        <strain evidence="1">JCM 5069</strain>
    </source>
</reference>
<dbReference type="Proteomes" id="UP000603708">
    <property type="component" value="Unassembled WGS sequence"/>
</dbReference>
<comment type="caution">
    <text evidence="1">The sequence shown here is derived from an EMBL/GenBank/DDBJ whole genome shotgun (WGS) entry which is preliminary data.</text>
</comment>
<evidence type="ECO:0000313" key="1">
    <source>
        <dbReference type="EMBL" id="GHH88730.1"/>
    </source>
</evidence>
<name>A0A919GPS8_9ACTN</name>
<dbReference type="EMBL" id="BNCD01000041">
    <property type="protein sequence ID" value="GHH88730.1"/>
    <property type="molecule type" value="Genomic_DNA"/>
</dbReference>
<accession>A0A919GPS8</accession>
<gene>
    <name evidence="1" type="ORF">GCM10018793_69510</name>
</gene>
<dbReference type="InterPro" id="IPR010451">
    <property type="entry name" value="Acetoacetate_decarboxylase"/>
</dbReference>
<reference evidence="1" key="2">
    <citation type="submission" date="2020-09" db="EMBL/GenBank/DDBJ databases">
        <authorList>
            <person name="Sun Q."/>
            <person name="Ohkuma M."/>
        </authorList>
    </citation>
    <scope>NUCLEOTIDE SEQUENCE</scope>
    <source>
        <strain evidence="1">JCM 5069</strain>
    </source>
</reference>
<sequence length="262" mass="28459">MLNGYSVPLSPKGQANLVPRPPWHYAGDVTGVEFWADPEAISALLPAGLTPDTEAGGRAVGLFYDWQFSASDDEYLNPARSQYREFLIQVDALWNGTPVAYCPYIYVDNDSAMARGWIQGYPKKLAAVHQTRVFGVDSLAAPQLAPGGRFGATVSSVGQRLVEARVTLEQPAETVPNFGTRPGVNMRYFPSLTAGSWDKPAVNELVVSVFDDLKVGNIWLGQGELALLPAEGEELADIAPLRTGAGFHFSMSYTVNDLRTHL</sequence>
<dbReference type="InterPro" id="IPR023375">
    <property type="entry name" value="ADC_dom_sf"/>
</dbReference>
<dbReference type="RefSeq" id="WP_189939067.1">
    <property type="nucleotide sequence ID" value="NZ_BNCD01000041.1"/>
</dbReference>
<dbReference type="Gene3D" id="2.40.400.10">
    <property type="entry name" value="Acetoacetate decarboxylase-like"/>
    <property type="match status" value="1"/>
</dbReference>
<organism evidence="1 2">
    <name type="scientific">Streptomyces sulfonofaciens</name>
    <dbReference type="NCBI Taxonomy" id="68272"/>
    <lineage>
        <taxon>Bacteria</taxon>
        <taxon>Bacillati</taxon>
        <taxon>Actinomycetota</taxon>
        <taxon>Actinomycetes</taxon>
        <taxon>Kitasatosporales</taxon>
        <taxon>Streptomycetaceae</taxon>
        <taxon>Streptomyces</taxon>
    </lineage>
</organism>
<dbReference type="Pfam" id="PF06314">
    <property type="entry name" value="ADC"/>
    <property type="match status" value="1"/>
</dbReference>
<evidence type="ECO:0000313" key="2">
    <source>
        <dbReference type="Proteomes" id="UP000603708"/>
    </source>
</evidence>